<keyword evidence="1" id="KW-0645">Protease</keyword>
<organism evidence="1 2">
    <name type="scientific">Croceibacterium atlanticum</name>
    <dbReference type="NCBI Taxonomy" id="1267766"/>
    <lineage>
        <taxon>Bacteria</taxon>
        <taxon>Pseudomonadati</taxon>
        <taxon>Pseudomonadota</taxon>
        <taxon>Alphaproteobacteria</taxon>
        <taxon>Sphingomonadales</taxon>
        <taxon>Erythrobacteraceae</taxon>
        <taxon>Croceibacterium</taxon>
    </lineage>
</organism>
<proteinExistence type="predicted"/>
<dbReference type="EC" id="3.4.21.-" evidence="1"/>
<dbReference type="InterPro" id="IPR001940">
    <property type="entry name" value="Peptidase_S1C"/>
</dbReference>
<dbReference type="Proteomes" id="UP000034392">
    <property type="component" value="Chromosome"/>
</dbReference>
<dbReference type="STRING" id="1267766.WYH_00949"/>
<accession>A0A0F7KRX1</accession>
<dbReference type="RefSeq" id="WP_046902913.1">
    <property type="nucleotide sequence ID" value="NZ_CP011452.2"/>
</dbReference>
<dbReference type="InterPro" id="IPR009003">
    <property type="entry name" value="Peptidase_S1_PA"/>
</dbReference>
<dbReference type="PANTHER" id="PTHR43019">
    <property type="entry name" value="SERINE ENDOPROTEASE DEGS"/>
    <property type="match status" value="1"/>
</dbReference>
<dbReference type="PANTHER" id="PTHR43019:SF23">
    <property type="entry name" value="PROTEASE DO-LIKE 5, CHLOROPLASTIC"/>
    <property type="match status" value="1"/>
</dbReference>
<dbReference type="GO" id="GO:0004252">
    <property type="term" value="F:serine-type endopeptidase activity"/>
    <property type="evidence" value="ECO:0007669"/>
    <property type="project" value="InterPro"/>
</dbReference>
<dbReference type="KEGG" id="aay:WYH_00949"/>
<evidence type="ECO:0000313" key="1">
    <source>
        <dbReference type="EMBL" id="AKH41997.1"/>
    </source>
</evidence>
<dbReference type="EMBL" id="CP011452">
    <property type="protein sequence ID" value="AKH41997.1"/>
    <property type="molecule type" value="Genomic_DNA"/>
</dbReference>
<dbReference type="AlphaFoldDB" id="A0A0F7KRX1"/>
<dbReference type="PRINTS" id="PR00834">
    <property type="entry name" value="PROTEASES2C"/>
</dbReference>
<reference evidence="1" key="1">
    <citation type="submission" date="2015-05" db="EMBL/GenBank/DDBJ databases">
        <title>The complete genome of Altererythrobacter atlanticus strain 26DY36.</title>
        <authorList>
            <person name="Wu Y.-H."/>
            <person name="Cheng H."/>
            <person name="Wu X.-W."/>
        </authorList>
    </citation>
    <scope>NUCLEOTIDE SEQUENCE [LARGE SCALE GENOMIC DNA]</scope>
    <source>
        <strain evidence="1">26DY36</strain>
    </source>
</reference>
<dbReference type="GO" id="GO:0006508">
    <property type="term" value="P:proteolysis"/>
    <property type="evidence" value="ECO:0007669"/>
    <property type="project" value="UniProtKB-KW"/>
</dbReference>
<name>A0A0F7KRX1_9SPHN</name>
<sequence>MAQSPITSFWLARLFAAMILLAPVAASAGPADIEAASRGVVRVVIVEHDGAEVIPVSHGTGFAVSPERIITNAHVVQEAIDDPDLAIGIVPSDGENAVYGRLVSVSPRNDLALLATTSPMNLAPLTISGNPPRDSGSVTSIGYPMNVDRAQGLSITQIFQSQPPVTSTGFLSGSRPTRDFDSLLHTAPIARGNSGGPLVDDCGRVVGVNSFGAESGGADAEFFFAVSTRELLPFLRANDITPQVNGLPCRSLDDLDEQERQRAERERLAREQKAQAQQEALARRSAEARRDIEFAILAERDNRMALSMLLAFIALGAGGYALLANGRGERGQVRIAGGIAVIAILGAGIGWLSRPGFDEVEDRLQELLRAEMNAEDNGVIAPAPQPTDGQYICVLDTQRSRVTSSPTDDLPLEWSDDGCVNGSTQYGLTNGDWTRVFVPGNEAAVSVNRFDPQEGEYRIDRYLLGHAEMANARKARAEYQAPACGGGEDAARSFGARQSAILSLLPEQPNERLVYKCDTVR</sequence>
<dbReference type="Pfam" id="PF13365">
    <property type="entry name" value="Trypsin_2"/>
    <property type="match status" value="1"/>
</dbReference>
<gene>
    <name evidence="1" type="ORF">WYH_00949</name>
</gene>
<dbReference type="PATRIC" id="fig|1267766.3.peg.954"/>
<keyword evidence="2" id="KW-1185">Reference proteome</keyword>
<protein>
    <submittedName>
        <fullName evidence="1">Serine protease</fullName>
        <ecNumber evidence="1">3.4.21.-</ecNumber>
    </submittedName>
</protein>
<dbReference type="Gene3D" id="2.40.10.10">
    <property type="entry name" value="Trypsin-like serine proteases"/>
    <property type="match status" value="2"/>
</dbReference>
<keyword evidence="1" id="KW-0378">Hydrolase</keyword>
<evidence type="ECO:0000313" key="2">
    <source>
        <dbReference type="Proteomes" id="UP000034392"/>
    </source>
</evidence>
<dbReference type="InterPro" id="IPR043504">
    <property type="entry name" value="Peptidase_S1_PA_chymotrypsin"/>
</dbReference>
<dbReference type="SUPFAM" id="SSF50494">
    <property type="entry name" value="Trypsin-like serine proteases"/>
    <property type="match status" value="1"/>
</dbReference>